<name>A0ABR5PBG4_9LACO</name>
<gene>
    <name evidence="1" type="ORF">FD12_GL001033</name>
</gene>
<proteinExistence type="predicted"/>
<dbReference type="Proteomes" id="UP000051977">
    <property type="component" value="Unassembled WGS sequence"/>
</dbReference>
<comment type="caution">
    <text evidence="1">The sequence shown here is derived from an EMBL/GenBank/DDBJ whole genome shotgun (WGS) entry which is preliminary data.</text>
</comment>
<evidence type="ECO:0000313" key="2">
    <source>
        <dbReference type="Proteomes" id="UP000051977"/>
    </source>
</evidence>
<accession>A0ABR5PBG4</accession>
<keyword evidence="2" id="KW-1185">Reference proteome</keyword>
<organism evidence="1 2">
    <name type="scientific">Lentilactobacillus rapi DSM 19907 = JCM 15042</name>
    <dbReference type="NCBI Taxonomy" id="1423795"/>
    <lineage>
        <taxon>Bacteria</taxon>
        <taxon>Bacillati</taxon>
        <taxon>Bacillota</taxon>
        <taxon>Bacilli</taxon>
        <taxon>Lactobacillales</taxon>
        <taxon>Lactobacillaceae</taxon>
        <taxon>Lentilactobacillus</taxon>
    </lineage>
</organism>
<sequence>MQPSADVPVSIWRSSPDVTGIGAVGAHYHTNHAKIKFLEKSVNLLSKWVQNFTQNPISLFE</sequence>
<evidence type="ECO:0000313" key="1">
    <source>
        <dbReference type="EMBL" id="KRL14992.1"/>
    </source>
</evidence>
<protein>
    <submittedName>
        <fullName evidence="1">Uncharacterized protein</fullName>
    </submittedName>
</protein>
<dbReference type="EMBL" id="AZEI01000082">
    <property type="protein sequence ID" value="KRL14992.1"/>
    <property type="molecule type" value="Genomic_DNA"/>
</dbReference>
<reference evidence="1 2" key="1">
    <citation type="journal article" date="2015" name="Genome Announc.">
        <title>Expanding the biotechnology potential of lactobacilli through comparative genomics of 213 strains and associated genera.</title>
        <authorList>
            <person name="Sun Z."/>
            <person name="Harris H.M."/>
            <person name="McCann A."/>
            <person name="Guo C."/>
            <person name="Argimon S."/>
            <person name="Zhang W."/>
            <person name="Yang X."/>
            <person name="Jeffery I.B."/>
            <person name="Cooney J.C."/>
            <person name="Kagawa T.F."/>
            <person name="Liu W."/>
            <person name="Song Y."/>
            <person name="Salvetti E."/>
            <person name="Wrobel A."/>
            <person name="Rasinkangas P."/>
            <person name="Parkhill J."/>
            <person name="Rea M.C."/>
            <person name="O'Sullivan O."/>
            <person name="Ritari J."/>
            <person name="Douillard F.P."/>
            <person name="Paul Ross R."/>
            <person name="Yang R."/>
            <person name="Briner A.E."/>
            <person name="Felis G.E."/>
            <person name="de Vos W.M."/>
            <person name="Barrangou R."/>
            <person name="Klaenhammer T.R."/>
            <person name="Caufield P.W."/>
            <person name="Cui Y."/>
            <person name="Zhang H."/>
            <person name="O'Toole P.W."/>
        </authorList>
    </citation>
    <scope>NUCLEOTIDE SEQUENCE [LARGE SCALE GENOMIC DNA]</scope>
    <source>
        <strain evidence="1 2">DSM 19907</strain>
    </source>
</reference>